<dbReference type="GO" id="GO:0016780">
    <property type="term" value="F:phosphotransferase activity, for other substituted phosphate groups"/>
    <property type="evidence" value="ECO:0007669"/>
    <property type="project" value="InterPro"/>
</dbReference>
<accession>W0F0C5</accession>
<dbReference type="HOGENOM" id="CLU_023982_1_1_10"/>
<feature type="transmembrane region" description="Helical" evidence="8">
    <location>
        <begin position="240"/>
        <end position="264"/>
    </location>
</feature>
<feature type="transmembrane region" description="Helical" evidence="8">
    <location>
        <begin position="45"/>
        <end position="69"/>
    </location>
</feature>
<evidence type="ECO:0000256" key="4">
    <source>
        <dbReference type="ARBA" id="ARBA00022692"/>
    </source>
</evidence>
<dbReference type="RefSeq" id="WP_008587725.1">
    <property type="nucleotide sequence ID" value="NZ_CP007035.1"/>
</dbReference>
<gene>
    <name evidence="9" type="ORF">NIASO_17680</name>
</gene>
<evidence type="ECO:0000256" key="2">
    <source>
        <dbReference type="ARBA" id="ARBA00022475"/>
    </source>
</evidence>
<feature type="transmembrane region" description="Helical" evidence="8">
    <location>
        <begin position="135"/>
        <end position="153"/>
    </location>
</feature>
<dbReference type="InterPro" id="IPR018480">
    <property type="entry name" value="PNAcMuramoyl-5peptid_Trfase_CS"/>
</dbReference>
<proteinExistence type="predicted"/>
<dbReference type="AlphaFoldDB" id="W0F0C5"/>
<dbReference type="GO" id="GO:0009103">
    <property type="term" value="P:lipopolysaccharide biosynthetic process"/>
    <property type="evidence" value="ECO:0007669"/>
    <property type="project" value="TreeGrafter"/>
</dbReference>
<dbReference type="eggNOG" id="COG0472">
    <property type="taxonomic scope" value="Bacteria"/>
</dbReference>
<dbReference type="Pfam" id="PF00953">
    <property type="entry name" value="Glycos_transf_4"/>
    <property type="match status" value="1"/>
</dbReference>
<keyword evidence="7" id="KW-0460">Magnesium</keyword>
<dbReference type="GO" id="GO:0005886">
    <property type="term" value="C:plasma membrane"/>
    <property type="evidence" value="ECO:0007669"/>
    <property type="project" value="UniProtKB-SubCell"/>
</dbReference>
<feature type="binding site" evidence="7">
    <location>
        <position position="152"/>
    </location>
    <ligand>
        <name>Mg(2+)</name>
        <dbReference type="ChEBI" id="CHEBI:18420"/>
    </ligand>
</feature>
<feature type="transmembrane region" description="Helical" evidence="8">
    <location>
        <begin position="184"/>
        <end position="203"/>
    </location>
</feature>
<comment type="subcellular location">
    <subcellularLocation>
        <location evidence="1">Cell membrane</location>
        <topology evidence="1">Multi-pass membrane protein</topology>
    </subcellularLocation>
</comment>
<dbReference type="Proteomes" id="UP000003586">
    <property type="component" value="Chromosome"/>
</dbReference>
<evidence type="ECO:0000256" key="5">
    <source>
        <dbReference type="ARBA" id="ARBA00022989"/>
    </source>
</evidence>
<evidence type="ECO:0000256" key="8">
    <source>
        <dbReference type="SAM" id="Phobius"/>
    </source>
</evidence>
<dbReference type="STRING" id="929713.NIASO_17680"/>
<dbReference type="GO" id="GO:0046872">
    <property type="term" value="F:metal ion binding"/>
    <property type="evidence" value="ECO:0007669"/>
    <property type="project" value="UniProtKB-KW"/>
</dbReference>
<evidence type="ECO:0000256" key="6">
    <source>
        <dbReference type="ARBA" id="ARBA00023136"/>
    </source>
</evidence>
<dbReference type="CDD" id="cd06853">
    <property type="entry name" value="GT_WecA_like"/>
    <property type="match status" value="1"/>
</dbReference>
<dbReference type="OrthoDB" id="9783652at2"/>
<evidence type="ECO:0000256" key="3">
    <source>
        <dbReference type="ARBA" id="ARBA00022679"/>
    </source>
</evidence>
<keyword evidence="7" id="KW-0479">Metal-binding</keyword>
<feature type="transmembrane region" description="Helical" evidence="8">
    <location>
        <begin position="320"/>
        <end position="341"/>
    </location>
</feature>
<feature type="transmembrane region" description="Helical" evidence="8">
    <location>
        <begin position="215"/>
        <end position="234"/>
    </location>
</feature>
<evidence type="ECO:0000313" key="10">
    <source>
        <dbReference type="Proteomes" id="UP000003586"/>
    </source>
</evidence>
<feature type="transmembrane region" description="Helical" evidence="8">
    <location>
        <begin position="75"/>
        <end position="94"/>
    </location>
</feature>
<evidence type="ECO:0000256" key="1">
    <source>
        <dbReference type="ARBA" id="ARBA00004651"/>
    </source>
</evidence>
<evidence type="ECO:0000313" key="9">
    <source>
        <dbReference type="EMBL" id="AHF16505.1"/>
    </source>
</evidence>
<keyword evidence="2" id="KW-1003">Cell membrane</keyword>
<keyword evidence="5 8" id="KW-1133">Transmembrane helix</keyword>
<keyword evidence="3 9" id="KW-0808">Transferase</keyword>
<evidence type="ECO:0000256" key="7">
    <source>
        <dbReference type="PIRSR" id="PIRSR600715-1"/>
    </source>
</evidence>
<dbReference type="PANTHER" id="PTHR22926:SF3">
    <property type="entry name" value="UNDECAPRENYL-PHOSPHATE ALPHA-N-ACETYLGLUCOSAMINYL 1-PHOSPHATE TRANSFERASE"/>
    <property type="match status" value="1"/>
</dbReference>
<keyword evidence="6 8" id="KW-0472">Membrane</keyword>
<dbReference type="GO" id="GO:0071555">
    <property type="term" value="P:cell wall organization"/>
    <property type="evidence" value="ECO:0007669"/>
    <property type="project" value="TreeGrafter"/>
</dbReference>
<feature type="transmembrane region" description="Helical" evidence="8">
    <location>
        <begin position="160"/>
        <end position="178"/>
    </location>
</feature>
<keyword evidence="4 8" id="KW-0812">Transmembrane</keyword>
<dbReference type="PROSITE" id="PS01348">
    <property type="entry name" value="MRAY_2"/>
    <property type="match status" value="1"/>
</dbReference>
<dbReference type="GO" id="GO:0044038">
    <property type="term" value="P:cell wall macromolecule biosynthetic process"/>
    <property type="evidence" value="ECO:0007669"/>
    <property type="project" value="TreeGrafter"/>
</dbReference>
<name>W0F0C5_9BACT</name>
<protein>
    <submittedName>
        <fullName evidence="9">Glycosyl transferase</fullName>
    </submittedName>
</protein>
<reference evidence="9 10" key="1">
    <citation type="submission" date="2013-12" db="EMBL/GenBank/DDBJ databases">
        <authorList>
            <consortium name="DOE Joint Genome Institute"/>
            <person name="Eisen J."/>
            <person name="Huntemann M."/>
            <person name="Han J."/>
            <person name="Chen A."/>
            <person name="Kyrpides N."/>
            <person name="Mavromatis K."/>
            <person name="Markowitz V."/>
            <person name="Palaniappan K."/>
            <person name="Ivanova N."/>
            <person name="Schaumberg A."/>
            <person name="Pati A."/>
            <person name="Liolios K."/>
            <person name="Nordberg H.P."/>
            <person name="Cantor M.N."/>
            <person name="Hua S.X."/>
            <person name="Woyke T."/>
        </authorList>
    </citation>
    <scope>NUCLEOTIDE SEQUENCE [LARGE SCALE GENOMIC DNA]</scope>
    <source>
        <strain evidence="10">DSM 19437</strain>
    </source>
</reference>
<comment type="cofactor">
    <cofactor evidence="7">
        <name>Mg(2+)</name>
        <dbReference type="ChEBI" id="CHEBI:18420"/>
    </cofactor>
</comment>
<organism evidence="9 10">
    <name type="scientific">Niabella soli DSM 19437</name>
    <dbReference type="NCBI Taxonomy" id="929713"/>
    <lineage>
        <taxon>Bacteria</taxon>
        <taxon>Pseudomonadati</taxon>
        <taxon>Bacteroidota</taxon>
        <taxon>Chitinophagia</taxon>
        <taxon>Chitinophagales</taxon>
        <taxon>Chitinophagaceae</taxon>
        <taxon>Niabella</taxon>
    </lineage>
</organism>
<dbReference type="EMBL" id="CP007035">
    <property type="protein sequence ID" value="AHF16505.1"/>
    <property type="molecule type" value="Genomic_DNA"/>
</dbReference>
<feature type="transmembrane region" description="Helical" evidence="8">
    <location>
        <begin position="296"/>
        <end position="314"/>
    </location>
</feature>
<dbReference type="KEGG" id="nso:NIASO_17680"/>
<feature type="transmembrane region" description="Helical" evidence="8">
    <location>
        <begin position="6"/>
        <end position="25"/>
    </location>
</feature>
<feature type="binding site" evidence="7">
    <location>
        <position position="212"/>
    </location>
    <ligand>
        <name>Mg(2+)</name>
        <dbReference type="ChEBI" id="CHEBI:18420"/>
    </ligand>
</feature>
<dbReference type="InterPro" id="IPR000715">
    <property type="entry name" value="Glycosyl_transferase_4"/>
</dbReference>
<dbReference type="PANTHER" id="PTHR22926">
    <property type="entry name" value="PHOSPHO-N-ACETYLMURAMOYL-PENTAPEPTIDE-TRANSFERASE"/>
    <property type="match status" value="1"/>
</dbReference>
<feature type="transmembrane region" description="Helical" evidence="8">
    <location>
        <begin position="101"/>
        <end position="123"/>
    </location>
</feature>
<keyword evidence="10" id="KW-1185">Reference proteome</keyword>
<sequence>MLEILLTAIVAFIVAFLAIPVVILIADKKKLFDMPDERKLHTHAIASLGGVGVFLGFLFAGLLCINLSQSPEIRYFYAAAVITFFIGLKDDIIALSATKKFLAQILAAAIIVHLGGIEIQSLHGFAGVEQVPSTIGVPLTYFVIILVINAYNLIDGIDGLSGSLGLMASLLFGTYFYLANMYPYAAFSFSLSAALISFLIFNYHPAKIFMGDSGSLLVGMIVAVLVLKFINVASQPDALLPIPSAVAVGISILIVPLVDTIRVFSNRIIRGRSPFSPDRNHVHHLLLDRGLTHSRVTLICVSANIVLLLATYFTRALGNTVLILTMFGTSFTALAVLYYTLPKRKLVIHRRYIVNQARELERQSQSTHSRVISIQTKESVQEQVH</sequence>